<dbReference type="GO" id="GO:0006355">
    <property type="term" value="P:regulation of DNA-templated transcription"/>
    <property type="evidence" value="ECO:0007669"/>
    <property type="project" value="InterPro"/>
</dbReference>
<organism evidence="8 9">
    <name type="scientific">Mucilaginibacter oryzae</name>
    <dbReference type="NCBI Taxonomy" id="468058"/>
    <lineage>
        <taxon>Bacteria</taxon>
        <taxon>Pseudomonadati</taxon>
        <taxon>Bacteroidota</taxon>
        <taxon>Sphingobacteriia</taxon>
        <taxon>Sphingobacteriales</taxon>
        <taxon>Sphingobacteriaceae</taxon>
        <taxon>Mucilaginibacter</taxon>
    </lineage>
</organism>
<evidence type="ECO:0000256" key="1">
    <source>
        <dbReference type="ARBA" id="ARBA00000085"/>
    </source>
</evidence>
<dbReference type="InterPro" id="IPR003661">
    <property type="entry name" value="HisK_dim/P_dom"/>
</dbReference>
<dbReference type="InterPro" id="IPR003594">
    <property type="entry name" value="HATPase_dom"/>
</dbReference>
<dbReference type="SMART" id="SM00387">
    <property type="entry name" value="HATPase_c"/>
    <property type="match status" value="1"/>
</dbReference>
<dbReference type="InterPro" id="IPR013655">
    <property type="entry name" value="PAS_fold_3"/>
</dbReference>
<dbReference type="PANTHER" id="PTHR43304:SF1">
    <property type="entry name" value="PAC DOMAIN-CONTAINING PROTEIN"/>
    <property type="match status" value="1"/>
</dbReference>
<dbReference type="SUPFAM" id="SSF55785">
    <property type="entry name" value="PYP-like sensor domain (PAS domain)"/>
    <property type="match status" value="7"/>
</dbReference>
<protein>
    <recommendedName>
        <fullName evidence="2">histidine kinase</fullName>
        <ecNumber evidence="2">2.7.13.3</ecNumber>
    </recommendedName>
</protein>
<evidence type="ECO:0000256" key="4">
    <source>
        <dbReference type="ARBA" id="ARBA00022679"/>
    </source>
</evidence>
<dbReference type="Pfam" id="PF13426">
    <property type="entry name" value="PAS_9"/>
    <property type="match status" value="1"/>
</dbReference>
<dbReference type="PANTHER" id="PTHR43304">
    <property type="entry name" value="PHYTOCHROME-LIKE PROTEIN CPH1"/>
    <property type="match status" value="1"/>
</dbReference>
<proteinExistence type="predicted"/>
<dbReference type="FunFam" id="3.30.565.10:FF:000006">
    <property type="entry name" value="Sensor histidine kinase WalK"/>
    <property type="match status" value="1"/>
</dbReference>
<dbReference type="Gene3D" id="3.30.450.40">
    <property type="match status" value="1"/>
</dbReference>
<keyword evidence="4" id="KW-0808">Transferase</keyword>
<sequence length="1286" mass="146568">MPFQPERNTEPKHLYDERGIRHINYARLCRAMINNIVQHRALILTDPDGIIISLNKEAELLLGYQEAEVLAESIALFYPQETLKTDSPIYNLQEALINNNYQINGWRLKKDGTVFWASIRYTALYDEDRELLGYTKIIDDITVTGSIAAGHIIMHEPARGNLSFRKLIENSYSGISLLDASMNVIYRSPSAVRIAGWNDHERAKLTLADLVHPNDIAMLRGLLDEVLKLPGVPKAASFRTKHADGGYVWLDCVFSNFLHEPDVNAIVCNFIDSTERRLSQVRAAERENFIKTITDNVPAMIAYWDTGLKCLFANKAYYNWFNKTATEIIGMNKADLMSAVGFEQLKDRVAGVLAGSPQSFEQTFVNSGGTEIYTHTQYIPDIADEVVKGFYSIFYDVTDTKIAERELTAKNDQIEDLLENIADGFIALDEHMCYTYANKTVGKLLGMPTAALIGKNIWELFPDAVGSKTYDAIMEAYSRNVYVCNEDYYPPLNLWQENRVYPSGKGVSMFIRDITGRKINDLHKALLAEIAAIFNEQATLKEMLFRVLGEIARFGNFKIAEVWLVSSDKRKINLTVNYCETDEARSFYNEGGTQLSFVKGEGLPGMVWETKAIQFFADVQRNDFFARKPEALIAGITSAYGAPIMFGGEVIGVILLGLSVTDYPESFYTLLFERFSQTFGAEICRKQVEQELDQIFTLAPDLICSTGTDGYFKKVNPAMISLLGYPELELLNRPFVDFIHVDDREICLAQFHTILQGEATTYFECRFETREHKTKWLAWTTSAPSEDGLIFCVAKDITEKKELEDLLAKANSMARIGSWEFDLRTGSIYWSNVTREIHEVDDGFVPDLDTGINFYKEGESRNIISAKVKEAIEKGVSWDIEVQIVTQKGHDKWVRSIGEAEFAKGRCLRLYGSFQEIDARKKAEIAASEILEERNLILESIGDGFFAVDKNWVITYWNSMAEKVLGKSREIMLNSNLWNVFNESVNSKSYHNYHQAVETGKAVHFEDFYDPLQKWYEISAYPSATGLSVYFKDITERKLSDQRLMELNESLKRQTKELTASNAELEQFAYVASHDLQEPLRMVTGFLSQIERKYNDKLDEKGLQYINFAVDGAKRMRQIILDLLEFSRVGSMAENIDDVEVDRLIKGILAFYHKRIEAGKATVLFANMPVVRTYKAPLRQVFQNLIGNSLKYHDPKTNVHIEIKYEETEEYWQFSVADNGIGIEPQYFDKIFVIFQRLHHKDQYSGTGMGLAITKKIVENLGGKIWVESVYGQGTTFYFTIKKTEL</sequence>
<dbReference type="InterPro" id="IPR052162">
    <property type="entry name" value="Sensor_kinase/Photoreceptor"/>
</dbReference>
<dbReference type="EC" id="2.7.13.3" evidence="2"/>
<dbReference type="Pfam" id="PF02518">
    <property type="entry name" value="HATPase_c"/>
    <property type="match status" value="1"/>
</dbReference>
<keyword evidence="9" id="KW-1185">Reference proteome</keyword>
<dbReference type="SUPFAM" id="SSF55781">
    <property type="entry name" value="GAF domain-like"/>
    <property type="match status" value="1"/>
</dbReference>
<evidence type="ECO:0000313" key="9">
    <source>
        <dbReference type="Proteomes" id="UP000245678"/>
    </source>
</evidence>
<keyword evidence="5" id="KW-0418">Kinase</keyword>
<dbReference type="InterPro" id="IPR036097">
    <property type="entry name" value="HisK_dim/P_sf"/>
</dbReference>
<dbReference type="PROSITE" id="PS50109">
    <property type="entry name" value="HIS_KIN"/>
    <property type="match status" value="1"/>
</dbReference>
<evidence type="ECO:0000256" key="5">
    <source>
        <dbReference type="ARBA" id="ARBA00022777"/>
    </source>
</evidence>
<evidence type="ECO:0000259" key="6">
    <source>
        <dbReference type="PROSITE" id="PS50109"/>
    </source>
</evidence>
<evidence type="ECO:0000259" key="7">
    <source>
        <dbReference type="PROSITE" id="PS50112"/>
    </source>
</evidence>
<dbReference type="Proteomes" id="UP000245678">
    <property type="component" value="Unassembled WGS sequence"/>
</dbReference>
<dbReference type="SUPFAM" id="SSF55874">
    <property type="entry name" value="ATPase domain of HSP90 chaperone/DNA topoisomerase II/histidine kinase"/>
    <property type="match status" value="1"/>
</dbReference>
<dbReference type="InterPro" id="IPR029016">
    <property type="entry name" value="GAF-like_dom_sf"/>
</dbReference>
<comment type="catalytic activity">
    <reaction evidence="1">
        <text>ATP + protein L-histidine = ADP + protein N-phospho-L-histidine.</text>
        <dbReference type="EC" id="2.7.13.3"/>
    </reaction>
</comment>
<dbReference type="Pfam" id="PF08447">
    <property type="entry name" value="PAS_3"/>
    <property type="match status" value="1"/>
</dbReference>
<accession>A0A316HFM0</accession>
<feature type="domain" description="PAS" evidence="7">
    <location>
        <begin position="937"/>
        <end position="1000"/>
    </location>
</feature>
<feature type="domain" description="PAS" evidence="7">
    <location>
        <begin position="42"/>
        <end position="99"/>
    </location>
</feature>
<dbReference type="InterPro" id="IPR000014">
    <property type="entry name" value="PAS"/>
</dbReference>
<dbReference type="SMART" id="SM00091">
    <property type="entry name" value="PAS"/>
    <property type="match status" value="6"/>
</dbReference>
<dbReference type="InterPro" id="IPR003018">
    <property type="entry name" value="GAF"/>
</dbReference>
<dbReference type="Gene3D" id="1.10.287.130">
    <property type="match status" value="1"/>
</dbReference>
<gene>
    <name evidence="8" type="ORF">LX99_01825</name>
</gene>
<dbReference type="SUPFAM" id="SSF47384">
    <property type="entry name" value="Homodimeric domain of signal transducing histidine kinase"/>
    <property type="match status" value="1"/>
</dbReference>
<dbReference type="InterPro" id="IPR004358">
    <property type="entry name" value="Sig_transdc_His_kin-like_C"/>
</dbReference>
<dbReference type="SMART" id="SM00086">
    <property type="entry name" value="PAC"/>
    <property type="match status" value="5"/>
</dbReference>
<dbReference type="Pfam" id="PF00989">
    <property type="entry name" value="PAS"/>
    <property type="match status" value="3"/>
</dbReference>
<dbReference type="Gene3D" id="3.30.565.10">
    <property type="entry name" value="Histidine kinase-like ATPase, C-terminal domain"/>
    <property type="match status" value="1"/>
</dbReference>
<dbReference type="PRINTS" id="PR00344">
    <property type="entry name" value="BCTRLSENSOR"/>
</dbReference>
<dbReference type="EMBL" id="QGHA01000002">
    <property type="protein sequence ID" value="PWK79368.1"/>
    <property type="molecule type" value="Genomic_DNA"/>
</dbReference>
<dbReference type="Pfam" id="PF08448">
    <property type="entry name" value="PAS_4"/>
    <property type="match status" value="1"/>
</dbReference>
<dbReference type="PROSITE" id="PS50112">
    <property type="entry name" value="PAS"/>
    <property type="match status" value="5"/>
</dbReference>
<dbReference type="CDD" id="cd00130">
    <property type="entry name" value="PAS"/>
    <property type="match status" value="5"/>
</dbReference>
<dbReference type="SMART" id="SM00388">
    <property type="entry name" value="HisKA"/>
    <property type="match status" value="1"/>
</dbReference>
<dbReference type="RefSeq" id="WP_109607546.1">
    <property type="nucleotide sequence ID" value="NZ_QGHA01000002.1"/>
</dbReference>
<name>A0A316HFM0_9SPHI</name>
<feature type="domain" description="Histidine kinase" evidence="6">
    <location>
        <begin position="1071"/>
        <end position="1285"/>
    </location>
</feature>
<dbReference type="NCBIfam" id="TIGR00229">
    <property type="entry name" value="sensory_box"/>
    <property type="match status" value="6"/>
</dbReference>
<dbReference type="InterPro" id="IPR005467">
    <property type="entry name" value="His_kinase_dom"/>
</dbReference>
<dbReference type="Pfam" id="PF13185">
    <property type="entry name" value="GAF_2"/>
    <property type="match status" value="1"/>
</dbReference>
<evidence type="ECO:0000256" key="2">
    <source>
        <dbReference type="ARBA" id="ARBA00012438"/>
    </source>
</evidence>
<dbReference type="InterPro" id="IPR013656">
    <property type="entry name" value="PAS_4"/>
</dbReference>
<dbReference type="InterPro" id="IPR036890">
    <property type="entry name" value="HATPase_C_sf"/>
</dbReference>
<evidence type="ECO:0000256" key="3">
    <source>
        <dbReference type="ARBA" id="ARBA00022553"/>
    </source>
</evidence>
<dbReference type="InterPro" id="IPR001610">
    <property type="entry name" value="PAC"/>
</dbReference>
<dbReference type="GO" id="GO:0000155">
    <property type="term" value="F:phosphorelay sensor kinase activity"/>
    <property type="evidence" value="ECO:0007669"/>
    <property type="project" value="InterPro"/>
</dbReference>
<dbReference type="InterPro" id="IPR035965">
    <property type="entry name" value="PAS-like_dom_sf"/>
</dbReference>
<reference evidence="8 9" key="1">
    <citation type="submission" date="2018-05" db="EMBL/GenBank/DDBJ databases">
        <title>Genomic Encyclopedia of Archaeal and Bacterial Type Strains, Phase II (KMG-II): from individual species to whole genera.</title>
        <authorList>
            <person name="Goeker M."/>
        </authorList>
    </citation>
    <scope>NUCLEOTIDE SEQUENCE [LARGE SCALE GENOMIC DNA]</scope>
    <source>
        <strain evidence="8 9">DSM 19975</strain>
    </source>
</reference>
<dbReference type="Gene3D" id="3.30.450.20">
    <property type="entry name" value="PAS domain"/>
    <property type="match status" value="7"/>
</dbReference>
<evidence type="ECO:0000313" key="8">
    <source>
        <dbReference type="EMBL" id="PWK79368.1"/>
    </source>
</evidence>
<dbReference type="CDD" id="cd00082">
    <property type="entry name" value="HisKA"/>
    <property type="match status" value="1"/>
</dbReference>
<feature type="domain" description="PAS" evidence="7">
    <location>
        <begin position="410"/>
        <end position="480"/>
    </location>
</feature>
<keyword evidence="3" id="KW-0597">Phosphoprotein</keyword>
<comment type="caution">
    <text evidence="8">The sequence shown here is derived from an EMBL/GenBank/DDBJ whole genome shotgun (WGS) entry which is preliminary data.</text>
</comment>
<dbReference type="InterPro" id="IPR013767">
    <property type="entry name" value="PAS_fold"/>
</dbReference>
<feature type="domain" description="PAS" evidence="7">
    <location>
        <begin position="160"/>
        <end position="230"/>
    </location>
</feature>
<dbReference type="Pfam" id="PF00512">
    <property type="entry name" value="HisKA"/>
    <property type="match status" value="1"/>
</dbReference>
<feature type="domain" description="PAS" evidence="7">
    <location>
        <begin position="688"/>
        <end position="758"/>
    </location>
</feature>